<dbReference type="Pfam" id="PF08530">
    <property type="entry name" value="PepX_C"/>
    <property type="match status" value="1"/>
</dbReference>
<dbReference type="InterPro" id="IPR005674">
    <property type="entry name" value="CocE/Ser_esterase"/>
</dbReference>
<comment type="caution">
    <text evidence="3">The sequence shown here is derived from an EMBL/GenBank/DDBJ whole genome shotgun (WGS) entry which is preliminary data.</text>
</comment>
<dbReference type="Pfam" id="PF02129">
    <property type="entry name" value="Peptidase_S15"/>
    <property type="match status" value="1"/>
</dbReference>
<sequence>MSDRDDKNSAWTVPPSQYLSSRPAQFQLPAAPESQYITMRDGCRIAADIYIPQAGPRAEQFPTLLIFTPYYRRFETDGNVAEAAPAAARYRNFFVPRGYAVVVVDVRGTGASFGTRDALRSPTERDDYGKVAEWTVKQPWSNGVIGSTGISYVGAAACFLASTGHPAVKAIAPLFGVSDIYSEQLYPGGLVSKVWTQAYSTLMVAMDHDRRDLIRQISYYEDPGLQGPHRVDEDTDGNLLAAAVHEHHSNFSLTDAAGEFAFRDEGMLHDPELTLAVCSPYHYLDQISPDVPIYSVSGWFDGAGYANGAITRFLTRANPKDRLLLGPWDHGARTNVSPWREQEAPQFNLLAELLRFFDTYLMGEDAGLDAEAPIHYYNVHAEQWQATAVWPPVSKPTRFNLSAGSKLTESSAEQSIDSFKVDFETSSGKQTRYDCLGAATIVDYYPDWSDCSAAMLHYETAPVAEPMSVAGHAVATLRMAVDQGDASIFVYLSEVDVEGNVFYMTEGMLRAIHRKTSEAPAEYVTAWPFRSYHRADASRLEVGVATDFVIPLLPVAWTLKKGSRLRVSISGADAGHFVPMPYGRPPVFSVHTGIGGSFVEVPLQSAIA</sequence>
<organism evidence="3 4">
    <name type="scientific">Paraburkholderia podalyriae</name>
    <dbReference type="NCBI Taxonomy" id="1938811"/>
    <lineage>
        <taxon>Bacteria</taxon>
        <taxon>Pseudomonadati</taxon>
        <taxon>Pseudomonadota</taxon>
        <taxon>Betaproteobacteria</taxon>
        <taxon>Burkholderiales</taxon>
        <taxon>Burkholderiaceae</taxon>
        <taxon>Paraburkholderia</taxon>
    </lineage>
</organism>
<evidence type="ECO:0000313" key="4">
    <source>
        <dbReference type="Proteomes" id="UP000736373"/>
    </source>
</evidence>
<feature type="domain" description="Xaa-Pro dipeptidyl-peptidase C-terminal" evidence="2">
    <location>
        <begin position="354"/>
        <end position="600"/>
    </location>
</feature>
<dbReference type="InterPro" id="IPR013736">
    <property type="entry name" value="Xaa-Pro_dipept_C"/>
</dbReference>
<dbReference type="Gene3D" id="2.60.120.260">
    <property type="entry name" value="Galactose-binding domain-like"/>
    <property type="match status" value="1"/>
</dbReference>
<protein>
    <submittedName>
        <fullName evidence="3">CocE/NonD family hydrolase</fullName>
    </submittedName>
</protein>
<dbReference type="EMBL" id="VZQQ01000021">
    <property type="protein sequence ID" value="MBC8749489.1"/>
    <property type="molecule type" value="Genomic_DNA"/>
</dbReference>
<dbReference type="SUPFAM" id="SSF49785">
    <property type="entry name" value="Galactose-binding domain-like"/>
    <property type="match status" value="1"/>
</dbReference>
<name>A0ABR7PT74_9BURK</name>
<evidence type="ECO:0000313" key="3">
    <source>
        <dbReference type="EMBL" id="MBC8749489.1"/>
    </source>
</evidence>
<proteinExistence type="predicted"/>
<dbReference type="RefSeq" id="WP_187636496.1">
    <property type="nucleotide sequence ID" value="NZ_VZQQ01000021.1"/>
</dbReference>
<dbReference type="GO" id="GO:0016787">
    <property type="term" value="F:hydrolase activity"/>
    <property type="evidence" value="ECO:0007669"/>
    <property type="project" value="UniProtKB-KW"/>
</dbReference>
<dbReference type="InterPro" id="IPR000383">
    <property type="entry name" value="Xaa-Pro-like_dom"/>
</dbReference>
<dbReference type="InterPro" id="IPR008979">
    <property type="entry name" value="Galactose-bd-like_sf"/>
</dbReference>
<dbReference type="InterPro" id="IPR050585">
    <property type="entry name" value="Xaa-Pro_dipeptidyl-ppase/CocE"/>
</dbReference>
<dbReference type="PANTHER" id="PTHR43056">
    <property type="entry name" value="PEPTIDASE S9 PROLYL OLIGOPEPTIDASE"/>
    <property type="match status" value="1"/>
</dbReference>
<evidence type="ECO:0000256" key="1">
    <source>
        <dbReference type="ARBA" id="ARBA00022801"/>
    </source>
</evidence>
<dbReference type="SMART" id="SM00939">
    <property type="entry name" value="PepX_C"/>
    <property type="match status" value="1"/>
</dbReference>
<dbReference type="NCBIfam" id="TIGR00976">
    <property type="entry name" value="CocE_NonD"/>
    <property type="match status" value="1"/>
</dbReference>
<keyword evidence="4" id="KW-1185">Reference proteome</keyword>
<dbReference type="Gene3D" id="1.10.3020.10">
    <property type="entry name" value="alpha-amino acid ester hydrolase ( Helical cap domain)"/>
    <property type="match status" value="1"/>
</dbReference>
<dbReference type="Gene3D" id="3.40.50.1820">
    <property type="entry name" value="alpha/beta hydrolase"/>
    <property type="match status" value="1"/>
</dbReference>
<gene>
    <name evidence="3" type="ORF">F6X42_23765</name>
</gene>
<accession>A0ABR7PT74</accession>
<dbReference type="InterPro" id="IPR029058">
    <property type="entry name" value="AB_hydrolase_fold"/>
</dbReference>
<reference evidence="3 4" key="1">
    <citation type="submission" date="2019-09" db="EMBL/GenBank/DDBJ databases">
        <title>Paraburkholderia podalyriae sp. nov., A South African Podalyria-associated rhizobium.</title>
        <authorList>
            <person name="Mavima L."/>
            <person name="Beukes C.W."/>
            <person name="Palmer M."/>
            <person name="De Meyer S.E."/>
            <person name="James E.K."/>
            <person name="Maluk M."/>
            <person name="Avontuur J.R."/>
            <person name="Chan W.Y."/>
            <person name="Venter S.N."/>
            <person name="Steenkamp E.T."/>
        </authorList>
    </citation>
    <scope>NUCLEOTIDE SEQUENCE [LARGE SCALE GENOMIC DNA]</scope>
    <source>
        <strain evidence="3 4">WC7.3b</strain>
    </source>
</reference>
<dbReference type="Proteomes" id="UP000736373">
    <property type="component" value="Unassembled WGS sequence"/>
</dbReference>
<dbReference type="SUPFAM" id="SSF53474">
    <property type="entry name" value="alpha/beta-Hydrolases"/>
    <property type="match status" value="1"/>
</dbReference>
<keyword evidence="1 3" id="KW-0378">Hydrolase</keyword>
<evidence type="ECO:0000259" key="2">
    <source>
        <dbReference type="SMART" id="SM00939"/>
    </source>
</evidence>
<dbReference type="PANTHER" id="PTHR43056:SF10">
    <property type="entry name" value="COCE_NOND FAMILY, PUTATIVE (AFU_ORTHOLOGUE AFUA_7G00600)-RELATED"/>
    <property type="match status" value="1"/>
</dbReference>